<keyword evidence="6" id="KW-1185">Reference proteome</keyword>
<proteinExistence type="predicted"/>
<dbReference type="Proteomes" id="UP000317036">
    <property type="component" value="Unassembled WGS sequence"/>
</dbReference>
<keyword evidence="3" id="KW-0804">Transcription</keyword>
<dbReference type="InterPro" id="IPR003313">
    <property type="entry name" value="AraC-bd"/>
</dbReference>
<dbReference type="SUPFAM" id="SSF46689">
    <property type="entry name" value="Homeodomain-like"/>
    <property type="match status" value="2"/>
</dbReference>
<evidence type="ECO:0000256" key="2">
    <source>
        <dbReference type="ARBA" id="ARBA00023125"/>
    </source>
</evidence>
<reference evidence="5 6" key="1">
    <citation type="submission" date="2019-07" db="EMBL/GenBank/DDBJ databases">
        <authorList>
            <person name="Kim J."/>
        </authorList>
    </citation>
    <scope>NUCLEOTIDE SEQUENCE [LARGE SCALE GENOMIC DNA]</scope>
    <source>
        <strain evidence="5 6">JC52</strain>
    </source>
</reference>
<dbReference type="Pfam" id="PF12833">
    <property type="entry name" value="HTH_18"/>
    <property type="match status" value="1"/>
</dbReference>
<dbReference type="GO" id="GO:0043565">
    <property type="term" value="F:sequence-specific DNA binding"/>
    <property type="evidence" value="ECO:0007669"/>
    <property type="project" value="InterPro"/>
</dbReference>
<name>A0A559K9F3_9BACL</name>
<dbReference type="Gene3D" id="1.10.10.60">
    <property type="entry name" value="Homeodomain-like"/>
    <property type="match status" value="2"/>
</dbReference>
<dbReference type="PANTHER" id="PTHR43280">
    <property type="entry name" value="ARAC-FAMILY TRANSCRIPTIONAL REGULATOR"/>
    <property type="match status" value="1"/>
</dbReference>
<keyword evidence="2" id="KW-0238">DNA-binding</keyword>
<dbReference type="Gene3D" id="2.60.120.10">
    <property type="entry name" value="Jelly Rolls"/>
    <property type="match status" value="1"/>
</dbReference>
<dbReference type="InterPro" id="IPR020449">
    <property type="entry name" value="Tscrpt_reg_AraC-type_HTH"/>
</dbReference>
<evidence type="ECO:0000313" key="6">
    <source>
        <dbReference type="Proteomes" id="UP000317036"/>
    </source>
</evidence>
<dbReference type="Pfam" id="PF02311">
    <property type="entry name" value="AraC_binding"/>
    <property type="match status" value="1"/>
</dbReference>
<dbReference type="GO" id="GO:0003700">
    <property type="term" value="F:DNA-binding transcription factor activity"/>
    <property type="evidence" value="ECO:0007669"/>
    <property type="project" value="InterPro"/>
</dbReference>
<dbReference type="InterPro" id="IPR037923">
    <property type="entry name" value="HTH-like"/>
</dbReference>
<evidence type="ECO:0000256" key="3">
    <source>
        <dbReference type="ARBA" id="ARBA00023163"/>
    </source>
</evidence>
<dbReference type="AlphaFoldDB" id="A0A559K9F3"/>
<dbReference type="OrthoDB" id="9816335at2"/>
<dbReference type="InterPro" id="IPR014710">
    <property type="entry name" value="RmlC-like_jellyroll"/>
</dbReference>
<feature type="domain" description="HTH araC/xylS-type" evidence="4">
    <location>
        <begin position="239"/>
        <end position="337"/>
    </location>
</feature>
<dbReference type="InterPro" id="IPR009057">
    <property type="entry name" value="Homeodomain-like_sf"/>
</dbReference>
<keyword evidence="1" id="KW-0805">Transcription regulation</keyword>
<dbReference type="PANTHER" id="PTHR43280:SF28">
    <property type="entry name" value="HTH-TYPE TRANSCRIPTIONAL ACTIVATOR RHAS"/>
    <property type="match status" value="1"/>
</dbReference>
<dbReference type="SUPFAM" id="SSF51215">
    <property type="entry name" value="Regulatory protein AraC"/>
    <property type="match status" value="1"/>
</dbReference>
<evidence type="ECO:0000256" key="1">
    <source>
        <dbReference type="ARBA" id="ARBA00023015"/>
    </source>
</evidence>
<dbReference type="InterPro" id="IPR018062">
    <property type="entry name" value="HTH_AraC-typ_CS"/>
</dbReference>
<dbReference type="EMBL" id="VNJI01000020">
    <property type="protein sequence ID" value="TVY08758.1"/>
    <property type="molecule type" value="Genomic_DNA"/>
</dbReference>
<dbReference type="PRINTS" id="PR00032">
    <property type="entry name" value="HTHARAC"/>
</dbReference>
<evidence type="ECO:0000259" key="4">
    <source>
        <dbReference type="PROSITE" id="PS01124"/>
    </source>
</evidence>
<dbReference type="PROSITE" id="PS00041">
    <property type="entry name" value="HTH_ARAC_FAMILY_1"/>
    <property type="match status" value="1"/>
</dbReference>
<dbReference type="SMART" id="SM00342">
    <property type="entry name" value="HTH_ARAC"/>
    <property type="match status" value="1"/>
</dbReference>
<evidence type="ECO:0000313" key="5">
    <source>
        <dbReference type="EMBL" id="TVY08758.1"/>
    </source>
</evidence>
<gene>
    <name evidence="5" type="ORF">FPZ49_17040</name>
</gene>
<dbReference type="InterPro" id="IPR018060">
    <property type="entry name" value="HTH_AraC"/>
</dbReference>
<accession>A0A559K9F3</accession>
<sequence>MPATTFHIVHSSIIEYNYIGKRFHSVLVKATSDPGKHAKMNELTRGAPGMKRPQQTLTAERVFGSSFHIYVNRAVEDFDLPLHSHDFIEFAYVAEGKGFHHMENQVETAKKGQLFIIPLGISHVFRPSSADAQKNPLVVYNCVFTPQALDQVAVLIDDPHITEQVNRLKGASLSPSSIMDATGAMEPLFVKLHQEYALTRTGSHTYLYALLLQLIVEAYRLQHELPTLSVSSEGAAHFSHVLHYVDRHYGDDLTLSDLAERCQWSERHLQRLFKQHTGQTFRSYLQNVRIHHSCHALRTTQHKISSIAISVGYKDIDSFIGVFKRIVGVSPQTYRRQFLI</sequence>
<organism evidence="5 6">
    <name type="scientific">Paenibacillus cremeus</name>
    <dbReference type="NCBI Taxonomy" id="2163881"/>
    <lineage>
        <taxon>Bacteria</taxon>
        <taxon>Bacillati</taxon>
        <taxon>Bacillota</taxon>
        <taxon>Bacilli</taxon>
        <taxon>Bacillales</taxon>
        <taxon>Paenibacillaceae</taxon>
        <taxon>Paenibacillus</taxon>
    </lineage>
</organism>
<protein>
    <submittedName>
        <fullName evidence="5">Helix-turn-helix domain-containing protein</fullName>
    </submittedName>
</protein>
<comment type="caution">
    <text evidence="5">The sequence shown here is derived from an EMBL/GenBank/DDBJ whole genome shotgun (WGS) entry which is preliminary data.</text>
</comment>
<dbReference type="PROSITE" id="PS01124">
    <property type="entry name" value="HTH_ARAC_FAMILY_2"/>
    <property type="match status" value="1"/>
</dbReference>